<feature type="region of interest" description="Disordered" evidence="1">
    <location>
        <begin position="196"/>
        <end position="268"/>
    </location>
</feature>
<name>A0A517T5H4_9PLAN</name>
<protein>
    <submittedName>
        <fullName evidence="2">Uncharacterized protein</fullName>
    </submittedName>
</protein>
<evidence type="ECO:0000313" key="2">
    <source>
        <dbReference type="EMBL" id="QDT63633.1"/>
    </source>
</evidence>
<feature type="compositionally biased region" description="Polar residues" evidence="1">
    <location>
        <begin position="249"/>
        <end position="268"/>
    </location>
</feature>
<dbReference type="KEGG" id="chya:V22_08570"/>
<reference evidence="2 3" key="1">
    <citation type="submission" date="2019-02" db="EMBL/GenBank/DDBJ databases">
        <title>Deep-cultivation of Planctomycetes and their phenomic and genomic characterization uncovers novel biology.</title>
        <authorList>
            <person name="Wiegand S."/>
            <person name="Jogler M."/>
            <person name="Boedeker C."/>
            <person name="Pinto D."/>
            <person name="Vollmers J."/>
            <person name="Rivas-Marin E."/>
            <person name="Kohn T."/>
            <person name="Peeters S.H."/>
            <person name="Heuer A."/>
            <person name="Rast P."/>
            <person name="Oberbeckmann S."/>
            <person name="Bunk B."/>
            <person name="Jeske O."/>
            <person name="Meyerdierks A."/>
            <person name="Storesund J.E."/>
            <person name="Kallscheuer N."/>
            <person name="Luecker S."/>
            <person name="Lage O.M."/>
            <person name="Pohl T."/>
            <person name="Merkel B.J."/>
            <person name="Hornburger P."/>
            <person name="Mueller R.-W."/>
            <person name="Bruemmer F."/>
            <person name="Labrenz M."/>
            <person name="Spormann A.M."/>
            <person name="Op den Camp H."/>
            <person name="Overmann J."/>
            <person name="Amann R."/>
            <person name="Jetten M.S.M."/>
            <person name="Mascher T."/>
            <person name="Medema M.H."/>
            <person name="Devos D.P."/>
            <person name="Kaster A.-K."/>
            <person name="Ovreas L."/>
            <person name="Rohde M."/>
            <person name="Galperin M.Y."/>
            <person name="Jogler C."/>
        </authorList>
    </citation>
    <scope>NUCLEOTIDE SEQUENCE [LARGE SCALE GENOMIC DNA]</scope>
    <source>
        <strain evidence="2 3">V22</strain>
    </source>
</reference>
<accession>A0A517T5H4</accession>
<feature type="compositionally biased region" description="Basic and acidic residues" evidence="1">
    <location>
        <begin position="234"/>
        <end position="243"/>
    </location>
</feature>
<organism evidence="2 3">
    <name type="scientific">Calycomorphotria hydatis</name>
    <dbReference type="NCBI Taxonomy" id="2528027"/>
    <lineage>
        <taxon>Bacteria</taxon>
        <taxon>Pseudomonadati</taxon>
        <taxon>Planctomycetota</taxon>
        <taxon>Planctomycetia</taxon>
        <taxon>Planctomycetales</taxon>
        <taxon>Planctomycetaceae</taxon>
        <taxon>Calycomorphotria</taxon>
    </lineage>
</organism>
<dbReference type="EMBL" id="CP036316">
    <property type="protein sequence ID" value="QDT63633.1"/>
    <property type="molecule type" value="Genomic_DNA"/>
</dbReference>
<dbReference type="AlphaFoldDB" id="A0A517T5H4"/>
<dbReference type="OrthoDB" id="282702at2"/>
<sequence>MRAFLIPRNVLKHVRHSRLQSLIAVGILFLTVITASGCAEFEFLRLSKQELPGEATAKTPAAECLCIWQPAEGKGVNGVPTRGFAGQVMFFTHASNSPVAVNGKVRIYVFDNLGTPEEQAKPIHQFDFEPAVWNAHLHRGMLGPTYHVFVPYTRSGSHGAACSLQVRYTPEYGGSPLFSEKASVMLPGKFQTVEEEPSLKLQSAETREQLTNKPANQLKTGIRTLSLRSANKHPVKDSSKLQVRELNPSDVSVSTNDASNMEQQPTSPIQHISFEQIEFDPVIRNDVGQRPSPSPARTNRRFKLSSQVQSRATHQVMATDVSGFDTPLTETHPLLR</sequence>
<proteinExistence type="predicted"/>
<keyword evidence="3" id="KW-1185">Reference proteome</keyword>
<feature type="region of interest" description="Disordered" evidence="1">
    <location>
        <begin position="285"/>
        <end position="314"/>
    </location>
</feature>
<gene>
    <name evidence="2" type="ORF">V22_08570</name>
</gene>
<evidence type="ECO:0000313" key="3">
    <source>
        <dbReference type="Proteomes" id="UP000319976"/>
    </source>
</evidence>
<dbReference type="Proteomes" id="UP000319976">
    <property type="component" value="Chromosome"/>
</dbReference>
<feature type="compositionally biased region" description="Polar residues" evidence="1">
    <location>
        <begin position="304"/>
        <end position="313"/>
    </location>
</feature>
<dbReference type="RefSeq" id="WP_145260104.1">
    <property type="nucleotide sequence ID" value="NZ_CP036316.1"/>
</dbReference>
<evidence type="ECO:0000256" key="1">
    <source>
        <dbReference type="SAM" id="MobiDB-lite"/>
    </source>
</evidence>